<feature type="region of interest" description="Disordered" evidence="1">
    <location>
        <begin position="29"/>
        <end position="51"/>
    </location>
</feature>
<dbReference type="EMBL" id="JAUJYN010000002">
    <property type="protein sequence ID" value="KAK1277627.1"/>
    <property type="molecule type" value="Genomic_DNA"/>
</dbReference>
<reference evidence="2" key="2">
    <citation type="submission" date="2023-06" db="EMBL/GenBank/DDBJ databases">
        <authorList>
            <person name="Ma L."/>
            <person name="Liu K.-W."/>
            <person name="Li Z."/>
            <person name="Hsiao Y.-Y."/>
            <person name="Qi Y."/>
            <person name="Fu T."/>
            <person name="Tang G."/>
            <person name="Zhang D."/>
            <person name="Sun W.-H."/>
            <person name="Liu D.-K."/>
            <person name="Li Y."/>
            <person name="Chen G.-Z."/>
            <person name="Liu X.-D."/>
            <person name="Liao X.-Y."/>
            <person name="Jiang Y.-T."/>
            <person name="Yu X."/>
            <person name="Hao Y."/>
            <person name="Huang J."/>
            <person name="Zhao X.-W."/>
            <person name="Ke S."/>
            <person name="Chen Y.-Y."/>
            <person name="Wu W.-L."/>
            <person name="Hsu J.-L."/>
            <person name="Lin Y.-F."/>
            <person name="Huang M.-D."/>
            <person name="Li C.-Y."/>
            <person name="Huang L."/>
            <person name="Wang Z.-W."/>
            <person name="Zhao X."/>
            <person name="Zhong W.-Y."/>
            <person name="Peng D.-H."/>
            <person name="Ahmad S."/>
            <person name="Lan S."/>
            <person name="Zhang J.-S."/>
            <person name="Tsai W.-C."/>
            <person name="Van De Peer Y."/>
            <person name="Liu Z.-J."/>
        </authorList>
    </citation>
    <scope>NUCLEOTIDE SEQUENCE</scope>
    <source>
        <strain evidence="2">SCP</strain>
        <tissue evidence="2">Leaves</tissue>
    </source>
</reference>
<evidence type="ECO:0000313" key="3">
    <source>
        <dbReference type="Proteomes" id="UP001179952"/>
    </source>
</evidence>
<sequence length="51" mass="5341">MHREKAVTGREEMLRGLTVDPVTRLAAEVSDESTTMGGCWYGGDNQGGGGG</sequence>
<reference evidence="2" key="1">
    <citation type="journal article" date="2023" name="Nat. Commun.">
        <title>Diploid and tetraploid genomes of Acorus and the evolution of monocots.</title>
        <authorList>
            <person name="Ma L."/>
            <person name="Liu K.W."/>
            <person name="Li Z."/>
            <person name="Hsiao Y.Y."/>
            <person name="Qi Y."/>
            <person name="Fu T."/>
            <person name="Tang G.D."/>
            <person name="Zhang D."/>
            <person name="Sun W.H."/>
            <person name="Liu D.K."/>
            <person name="Li Y."/>
            <person name="Chen G.Z."/>
            <person name="Liu X.D."/>
            <person name="Liao X.Y."/>
            <person name="Jiang Y.T."/>
            <person name="Yu X."/>
            <person name="Hao Y."/>
            <person name="Huang J."/>
            <person name="Zhao X.W."/>
            <person name="Ke S."/>
            <person name="Chen Y.Y."/>
            <person name="Wu W.L."/>
            <person name="Hsu J.L."/>
            <person name="Lin Y.F."/>
            <person name="Huang M.D."/>
            <person name="Li C.Y."/>
            <person name="Huang L."/>
            <person name="Wang Z.W."/>
            <person name="Zhao X."/>
            <person name="Zhong W.Y."/>
            <person name="Peng D.H."/>
            <person name="Ahmad S."/>
            <person name="Lan S."/>
            <person name="Zhang J.S."/>
            <person name="Tsai W.C."/>
            <person name="Van de Peer Y."/>
            <person name="Liu Z.J."/>
        </authorList>
    </citation>
    <scope>NUCLEOTIDE SEQUENCE</scope>
    <source>
        <strain evidence="2">SCP</strain>
    </source>
</reference>
<comment type="caution">
    <text evidence="2">The sequence shown here is derived from an EMBL/GenBank/DDBJ whole genome shotgun (WGS) entry which is preliminary data.</text>
</comment>
<feature type="compositionally biased region" description="Gly residues" evidence="1">
    <location>
        <begin position="39"/>
        <end position="51"/>
    </location>
</feature>
<organism evidence="2 3">
    <name type="scientific">Acorus gramineus</name>
    <name type="common">Dwarf sweet flag</name>
    <dbReference type="NCBI Taxonomy" id="55184"/>
    <lineage>
        <taxon>Eukaryota</taxon>
        <taxon>Viridiplantae</taxon>
        <taxon>Streptophyta</taxon>
        <taxon>Embryophyta</taxon>
        <taxon>Tracheophyta</taxon>
        <taxon>Spermatophyta</taxon>
        <taxon>Magnoliopsida</taxon>
        <taxon>Liliopsida</taxon>
        <taxon>Acoraceae</taxon>
        <taxon>Acorus</taxon>
    </lineage>
</organism>
<evidence type="ECO:0000313" key="2">
    <source>
        <dbReference type="EMBL" id="KAK1277627.1"/>
    </source>
</evidence>
<dbReference type="Proteomes" id="UP001179952">
    <property type="component" value="Unassembled WGS sequence"/>
</dbReference>
<accession>A0AAV9BNB5</accession>
<proteinExistence type="predicted"/>
<gene>
    <name evidence="2" type="ORF">QJS04_geneDACA007062</name>
</gene>
<keyword evidence="3" id="KW-1185">Reference proteome</keyword>
<name>A0AAV9BNB5_ACOGR</name>
<evidence type="ECO:0000256" key="1">
    <source>
        <dbReference type="SAM" id="MobiDB-lite"/>
    </source>
</evidence>
<protein>
    <submittedName>
        <fullName evidence="2">Uncharacterized protein</fullName>
    </submittedName>
</protein>
<dbReference type="AlphaFoldDB" id="A0AAV9BNB5"/>